<keyword evidence="2" id="KW-0813">Transport</keyword>
<feature type="transmembrane region" description="Helical" evidence="7">
    <location>
        <begin position="165"/>
        <end position="184"/>
    </location>
</feature>
<feature type="domain" description="Amino acid permease/ SLC12A" evidence="8">
    <location>
        <begin position="24"/>
        <end position="440"/>
    </location>
</feature>
<feature type="transmembrane region" description="Helical" evidence="7">
    <location>
        <begin position="20"/>
        <end position="41"/>
    </location>
</feature>
<dbReference type="GO" id="GO:0016020">
    <property type="term" value="C:membrane"/>
    <property type="evidence" value="ECO:0007669"/>
    <property type="project" value="UniProtKB-SubCell"/>
</dbReference>
<keyword evidence="5 7" id="KW-1133">Transmembrane helix</keyword>
<dbReference type="InterPro" id="IPR004841">
    <property type="entry name" value="AA-permease/SLC12A_dom"/>
</dbReference>
<keyword evidence="6 7" id="KW-0472">Membrane</keyword>
<evidence type="ECO:0000256" key="6">
    <source>
        <dbReference type="ARBA" id="ARBA00023136"/>
    </source>
</evidence>
<dbReference type="GO" id="GO:0006865">
    <property type="term" value="P:amino acid transport"/>
    <property type="evidence" value="ECO:0007669"/>
    <property type="project" value="UniProtKB-KW"/>
</dbReference>
<proteinExistence type="predicted"/>
<feature type="transmembrane region" description="Helical" evidence="7">
    <location>
        <begin position="344"/>
        <end position="363"/>
    </location>
</feature>
<dbReference type="EMBL" id="JAGSND010000008">
    <property type="protein sequence ID" value="MBR0598760.1"/>
    <property type="molecule type" value="Genomic_DNA"/>
</dbReference>
<dbReference type="PANTHER" id="PTHR43495">
    <property type="entry name" value="GABA PERMEASE"/>
    <property type="match status" value="1"/>
</dbReference>
<dbReference type="RefSeq" id="WP_227018887.1">
    <property type="nucleotide sequence ID" value="NZ_JAGSND010000008.1"/>
</dbReference>
<dbReference type="Gene3D" id="1.20.1740.10">
    <property type="entry name" value="Amino acid/polyamine transporter I"/>
    <property type="match status" value="1"/>
</dbReference>
<feature type="transmembrane region" description="Helical" evidence="7">
    <location>
        <begin position="415"/>
        <end position="435"/>
    </location>
</feature>
<evidence type="ECO:0000256" key="3">
    <source>
        <dbReference type="ARBA" id="ARBA00022692"/>
    </source>
</evidence>
<evidence type="ECO:0000313" key="9">
    <source>
        <dbReference type="EMBL" id="MBR0598760.1"/>
    </source>
</evidence>
<dbReference type="AlphaFoldDB" id="A0A8J7W4E7"/>
<feature type="transmembrane region" description="Helical" evidence="7">
    <location>
        <begin position="204"/>
        <end position="223"/>
    </location>
</feature>
<name>A0A8J7W4E7_9FIRM</name>
<feature type="transmembrane region" description="Helical" evidence="7">
    <location>
        <begin position="250"/>
        <end position="269"/>
    </location>
</feature>
<dbReference type="Pfam" id="PF00324">
    <property type="entry name" value="AA_permease"/>
    <property type="match status" value="1"/>
</dbReference>
<evidence type="ECO:0000256" key="1">
    <source>
        <dbReference type="ARBA" id="ARBA00004141"/>
    </source>
</evidence>
<accession>A0A8J7W4E7</accession>
<sequence>MSEKNVSHCPQEERTLQRGIHPWHVSLIAIGGIIGSCYFLGSGYTINEIGPSIVAAYLIGGLVIYAVMQSFGELLVNVPRRGSFVSYAKEFIGESFACGAGWAYWINWVGYVPAEAVACGIIMNTFIPGNIVLYSVIALLLITIVNLYHVTWFGHIESILSIMKIAAIAIFSVCAILIIFGVIGGEPIGLSILYHPEVGWYRSLFPHGSWVMITTMVMILVNFQGSEIVGLAASETQDPEKNIPLACRRVAYRIILIYIIPLALLVMILPYEKANLEDSVFSMALAMYGMRWAAGFFSVIVMIAAFSCANSGVYGTVRALYGLASEGLAPKAFLKLNKYNVPQIATIFTIIPMWLFIPCAYYFGEGAFYTMILGMAGFTGTVCWGGIIAAQLIMRRKLKKRGYDPNEVLTVKTQLHPVLPAIGLFVIVVGLLFMAFQPDLLSAFIFSVAWTAGPMVIYKVLKTMGKTRSVRTLAADEVAFDDKFPPLNGNL</sequence>
<feature type="transmembrane region" description="Helical" evidence="7">
    <location>
        <begin position="131"/>
        <end position="153"/>
    </location>
</feature>
<dbReference type="Proteomes" id="UP000675664">
    <property type="component" value="Unassembled WGS sequence"/>
</dbReference>
<gene>
    <name evidence="9" type="ORF">KCX82_12790</name>
</gene>
<evidence type="ECO:0000256" key="5">
    <source>
        <dbReference type="ARBA" id="ARBA00022989"/>
    </source>
</evidence>
<feature type="transmembrane region" description="Helical" evidence="7">
    <location>
        <begin position="441"/>
        <end position="461"/>
    </location>
</feature>
<dbReference type="PANTHER" id="PTHR43495:SF5">
    <property type="entry name" value="GAMMA-AMINOBUTYRIC ACID PERMEASE"/>
    <property type="match status" value="1"/>
</dbReference>
<dbReference type="PIRSF" id="PIRSF006060">
    <property type="entry name" value="AA_transporter"/>
    <property type="match status" value="1"/>
</dbReference>
<organism evidence="9 10">
    <name type="scientific">Sinanaerobacter chloroacetimidivorans</name>
    <dbReference type="NCBI Taxonomy" id="2818044"/>
    <lineage>
        <taxon>Bacteria</taxon>
        <taxon>Bacillati</taxon>
        <taxon>Bacillota</taxon>
        <taxon>Clostridia</taxon>
        <taxon>Peptostreptococcales</taxon>
        <taxon>Anaerovoracaceae</taxon>
        <taxon>Sinanaerobacter</taxon>
    </lineage>
</organism>
<evidence type="ECO:0000313" key="10">
    <source>
        <dbReference type="Proteomes" id="UP000675664"/>
    </source>
</evidence>
<protein>
    <submittedName>
        <fullName evidence="9">Amino acid permease</fullName>
    </submittedName>
</protein>
<reference evidence="9" key="1">
    <citation type="submission" date="2021-04" db="EMBL/GenBank/DDBJ databases">
        <title>Sinoanaerobacter chloroacetimidivorans sp. nov., an obligate anaerobic bacterium isolated from anaerobic sludge.</title>
        <authorList>
            <person name="Bao Y."/>
        </authorList>
    </citation>
    <scope>NUCLEOTIDE SEQUENCE</scope>
    <source>
        <strain evidence="9">BAD-6</strain>
    </source>
</reference>
<reference evidence="9" key="2">
    <citation type="submission" date="2021-04" db="EMBL/GenBank/DDBJ databases">
        <authorList>
            <person name="Liu J."/>
        </authorList>
    </citation>
    <scope>NUCLEOTIDE SEQUENCE</scope>
    <source>
        <strain evidence="9">BAD-6</strain>
    </source>
</reference>
<feature type="transmembrane region" description="Helical" evidence="7">
    <location>
        <begin position="369"/>
        <end position="394"/>
    </location>
</feature>
<keyword evidence="4" id="KW-0029">Amino-acid transport</keyword>
<comment type="subcellular location">
    <subcellularLocation>
        <location evidence="1">Membrane</location>
        <topology evidence="1">Multi-pass membrane protein</topology>
    </subcellularLocation>
</comment>
<feature type="transmembrane region" description="Helical" evidence="7">
    <location>
        <begin position="289"/>
        <end position="309"/>
    </location>
</feature>
<keyword evidence="3 7" id="KW-0812">Transmembrane</keyword>
<evidence type="ECO:0000256" key="4">
    <source>
        <dbReference type="ARBA" id="ARBA00022970"/>
    </source>
</evidence>
<evidence type="ECO:0000256" key="7">
    <source>
        <dbReference type="SAM" id="Phobius"/>
    </source>
</evidence>
<keyword evidence="10" id="KW-1185">Reference proteome</keyword>
<evidence type="ECO:0000256" key="2">
    <source>
        <dbReference type="ARBA" id="ARBA00022448"/>
    </source>
</evidence>
<comment type="caution">
    <text evidence="9">The sequence shown here is derived from an EMBL/GenBank/DDBJ whole genome shotgun (WGS) entry which is preliminary data.</text>
</comment>
<feature type="transmembrane region" description="Helical" evidence="7">
    <location>
        <begin position="53"/>
        <end position="71"/>
    </location>
</feature>
<dbReference type="GO" id="GO:0055085">
    <property type="term" value="P:transmembrane transport"/>
    <property type="evidence" value="ECO:0007669"/>
    <property type="project" value="InterPro"/>
</dbReference>
<evidence type="ECO:0000259" key="8">
    <source>
        <dbReference type="Pfam" id="PF00324"/>
    </source>
</evidence>